<dbReference type="PANTHER" id="PTHR10044">
    <property type="entry name" value="INHIBITOR OF APOPTOSIS"/>
    <property type="match status" value="1"/>
</dbReference>
<evidence type="ECO:0000313" key="4">
    <source>
        <dbReference type="Proteomes" id="UP001186944"/>
    </source>
</evidence>
<dbReference type="GO" id="GO:0031398">
    <property type="term" value="P:positive regulation of protein ubiquitination"/>
    <property type="evidence" value="ECO:0007669"/>
    <property type="project" value="TreeGrafter"/>
</dbReference>
<dbReference type="Pfam" id="PF00653">
    <property type="entry name" value="BIR"/>
    <property type="match status" value="2"/>
</dbReference>
<dbReference type="EMBL" id="VSWD01000010">
    <property type="protein sequence ID" value="KAK3091684.1"/>
    <property type="molecule type" value="Genomic_DNA"/>
</dbReference>
<evidence type="ECO:0000256" key="1">
    <source>
        <dbReference type="ARBA" id="ARBA00022703"/>
    </source>
</evidence>
<dbReference type="FunFam" id="1.10.1170.10:FF:000003">
    <property type="entry name" value="E3 ubiquitin-protein ligase XIAP"/>
    <property type="match status" value="1"/>
</dbReference>
<dbReference type="Gene3D" id="1.10.1170.10">
    <property type="entry name" value="Inhibitor Of Apoptosis Protein (2mihbC-IAP-1), Chain A"/>
    <property type="match status" value="2"/>
</dbReference>
<name>A0AA88Y386_PINIB</name>
<evidence type="ECO:0000256" key="2">
    <source>
        <dbReference type="SAM" id="MobiDB-lite"/>
    </source>
</evidence>
<gene>
    <name evidence="3" type="ORF">FSP39_021852</name>
</gene>
<accession>A0AA88Y386</accession>
<dbReference type="Gene3D" id="3.30.40.10">
    <property type="entry name" value="Zinc/RING finger domain, C3HC4 (zinc finger)"/>
    <property type="match status" value="1"/>
</dbReference>
<keyword evidence="1" id="KW-0053">Apoptosis</keyword>
<dbReference type="Pfam" id="PF13920">
    <property type="entry name" value="zf-C3HC4_3"/>
    <property type="match status" value="1"/>
</dbReference>
<comment type="caution">
    <text evidence="3">The sequence shown here is derived from an EMBL/GenBank/DDBJ whole genome shotgun (WGS) entry which is preliminary data.</text>
</comment>
<feature type="compositionally biased region" description="Polar residues" evidence="2">
    <location>
        <begin position="342"/>
        <end position="353"/>
    </location>
</feature>
<dbReference type="InterPro" id="IPR001370">
    <property type="entry name" value="BIR_rpt"/>
</dbReference>
<dbReference type="GO" id="GO:0006915">
    <property type="term" value="P:apoptotic process"/>
    <property type="evidence" value="ECO:0007669"/>
    <property type="project" value="UniProtKB-KW"/>
</dbReference>
<feature type="region of interest" description="Disordered" evidence="2">
    <location>
        <begin position="436"/>
        <end position="461"/>
    </location>
</feature>
<keyword evidence="4" id="KW-1185">Reference proteome</keyword>
<dbReference type="GO" id="GO:0005634">
    <property type="term" value="C:nucleus"/>
    <property type="evidence" value="ECO:0007669"/>
    <property type="project" value="TreeGrafter"/>
</dbReference>
<dbReference type="GO" id="GO:0043066">
    <property type="term" value="P:negative regulation of apoptotic process"/>
    <property type="evidence" value="ECO:0007669"/>
    <property type="project" value="TreeGrafter"/>
</dbReference>
<dbReference type="InterPro" id="IPR013083">
    <property type="entry name" value="Znf_RING/FYVE/PHD"/>
</dbReference>
<dbReference type="GO" id="GO:0005737">
    <property type="term" value="C:cytoplasm"/>
    <property type="evidence" value="ECO:0007669"/>
    <property type="project" value="TreeGrafter"/>
</dbReference>
<dbReference type="GO" id="GO:0051726">
    <property type="term" value="P:regulation of cell cycle"/>
    <property type="evidence" value="ECO:0007669"/>
    <property type="project" value="TreeGrafter"/>
</dbReference>
<dbReference type="SUPFAM" id="SSF57924">
    <property type="entry name" value="Inhibitor of apoptosis (IAP) repeat"/>
    <property type="match status" value="2"/>
</dbReference>
<dbReference type="PROSITE" id="PS50143">
    <property type="entry name" value="BIR_REPEAT_2"/>
    <property type="match status" value="2"/>
</dbReference>
<proteinExistence type="predicted"/>
<feature type="region of interest" description="Disordered" evidence="2">
    <location>
        <begin position="369"/>
        <end position="392"/>
    </location>
</feature>
<reference evidence="3" key="1">
    <citation type="submission" date="2019-08" db="EMBL/GenBank/DDBJ databases">
        <title>The improved chromosome-level genome for the pearl oyster Pinctada fucata martensii using PacBio sequencing and Hi-C.</title>
        <authorList>
            <person name="Zheng Z."/>
        </authorList>
    </citation>
    <scope>NUCLEOTIDE SEQUENCE</scope>
    <source>
        <strain evidence="3">ZZ-2019</strain>
        <tissue evidence="3">Adductor muscle</tissue>
    </source>
</reference>
<sequence length="526" mass="59842">MLSYDTDGHMNTSLYDKRDDFNFSITNFPFLCRNIPSSPAYGVFISQLIRYARASTKYTDFVLRARRLSDKLLSQGYVCDRLTSSLRKFYGRYGELVIHYDVPLSRTVDESIAGSLPSIQTENGPIGALSSALYEEKYDFSLKHPQYNTVSARVESFKNWSYNEQQHYRNLIPAGFFYTGNSDIVRCFCCDIGLAEWDPGDDPWEEHARHSPNCKYLKEKKGESYINKIQAEWRKIYNPKHEAYNDYKTRLDSYQGWPDDLEQRPDELAMAGFFYSGEGDVVRCHYCDGGLREWEAGDHPWTEHAKWFPFCKYIMKVKGIGFIEEVARQHEAETLAEESRENPQPSNGGHSNYSAEELMQIILEYEDRGEPIPSQPPTSAPPRAPRSIDNTPSPALASKFIISIPSQPPTSALPRAPRSIDNTPSPALASKFIISIPSQPPTSAPPRAPRSIDNTPSSALANPETIAKENEELKNKLICIKCNSKDRNMVFIPCGHRLMCESCSEGEKRCRKCKKVIKKKVKTFLV</sequence>
<dbReference type="AlphaFoldDB" id="A0AA88Y386"/>
<dbReference type="GO" id="GO:0043027">
    <property type="term" value="F:cysteine-type endopeptidase inhibitor activity involved in apoptotic process"/>
    <property type="evidence" value="ECO:0007669"/>
    <property type="project" value="TreeGrafter"/>
</dbReference>
<dbReference type="InterPro" id="IPR050784">
    <property type="entry name" value="IAP"/>
</dbReference>
<organism evidence="3 4">
    <name type="scientific">Pinctada imbricata</name>
    <name type="common">Atlantic pearl-oyster</name>
    <name type="synonym">Pinctada martensii</name>
    <dbReference type="NCBI Taxonomy" id="66713"/>
    <lineage>
        <taxon>Eukaryota</taxon>
        <taxon>Metazoa</taxon>
        <taxon>Spiralia</taxon>
        <taxon>Lophotrochozoa</taxon>
        <taxon>Mollusca</taxon>
        <taxon>Bivalvia</taxon>
        <taxon>Autobranchia</taxon>
        <taxon>Pteriomorphia</taxon>
        <taxon>Pterioida</taxon>
        <taxon>Pterioidea</taxon>
        <taxon>Pteriidae</taxon>
        <taxon>Pinctada</taxon>
    </lineage>
</organism>
<evidence type="ECO:0000313" key="3">
    <source>
        <dbReference type="EMBL" id="KAK3091684.1"/>
    </source>
</evidence>
<dbReference type="CDD" id="cd00022">
    <property type="entry name" value="BIR"/>
    <property type="match status" value="2"/>
</dbReference>
<dbReference type="PROSITE" id="PS01282">
    <property type="entry name" value="BIR_REPEAT_1"/>
    <property type="match status" value="2"/>
</dbReference>
<feature type="region of interest" description="Disordered" evidence="2">
    <location>
        <begin position="333"/>
        <end position="353"/>
    </location>
</feature>
<feature type="compositionally biased region" description="Pro residues" evidence="2">
    <location>
        <begin position="373"/>
        <end position="384"/>
    </location>
</feature>
<dbReference type="Proteomes" id="UP001186944">
    <property type="component" value="Unassembled WGS sequence"/>
</dbReference>
<evidence type="ECO:0008006" key="5">
    <source>
        <dbReference type="Google" id="ProtNLM"/>
    </source>
</evidence>
<feature type="compositionally biased region" description="Pro residues" evidence="2">
    <location>
        <begin position="438"/>
        <end position="448"/>
    </location>
</feature>
<dbReference type="PANTHER" id="PTHR10044:SF139">
    <property type="entry name" value="DEATH-ASSOCIATED INHIBITOR OF APOPTOSIS 2"/>
    <property type="match status" value="1"/>
</dbReference>
<dbReference type="SMART" id="SM00238">
    <property type="entry name" value="BIR"/>
    <property type="match status" value="2"/>
</dbReference>
<dbReference type="GO" id="GO:0061630">
    <property type="term" value="F:ubiquitin protein ligase activity"/>
    <property type="evidence" value="ECO:0007669"/>
    <property type="project" value="TreeGrafter"/>
</dbReference>
<protein>
    <recommendedName>
        <fullName evidence="5">RING-type domain-containing protein</fullName>
    </recommendedName>
</protein>